<reference evidence="2" key="1">
    <citation type="submission" date="2012-11" db="EMBL/GenBank/DDBJ databases">
        <authorList>
            <person name="Lucero-Rivera Y.E."/>
            <person name="Tovar-Ramirez D."/>
        </authorList>
    </citation>
    <scope>NUCLEOTIDE SEQUENCE [LARGE SCALE GENOMIC DNA]</scope>
    <source>
        <strain evidence="2">Araruama</strain>
    </source>
</reference>
<sequence>MPANVNLYPDCFSDIDMVFPMTKNGLRMSPETCLACEHKTSCLREALHNSQAGVDIKHEHVDRAYRSRMIGFWDRWSRKKTLNRLAKRGKRRRKSFFQKLFGLWQSNNAT</sequence>
<dbReference type="EMBL" id="ATBP01000365">
    <property type="protein sequence ID" value="ETR70814.1"/>
    <property type="molecule type" value="Genomic_DNA"/>
</dbReference>
<dbReference type="AlphaFoldDB" id="A0A1V1P7Q3"/>
<gene>
    <name evidence="1" type="ORF">OMM_08534</name>
</gene>
<name>A0A1V1P7Q3_9BACT</name>
<organism evidence="1 2">
    <name type="scientific">Candidatus Magnetoglobus multicellularis str. Araruama</name>
    <dbReference type="NCBI Taxonomy" id="890399"/>
    <lineage>
        <taxon>Bacteria</taxon>
        <taxon>Pseudomonadati</taxon>
        <taxon>Thermodesulfobacteriota</taxon>
        <taxon>Desulfobacteria</taxon>
        <taxon>Desulfobacterales</taxon>
        <taxon>Desulfobacteraceae</taxon>
        <taxon>Candidatus Magnetoglobus</taxon>
    </lineage>
</organism>
<dbReference type="Proteomes" id="UP000189670">
    <property type="component" value="Unassembled WGS sequence"/>
</dbReference>
<evidence type="ECO:0008006" key="3">
    <source>
        <dbReference type="Google" id="ProtNLM"/>
    </source>
</evidence>
<protein>
    <recommendedName>
        <fullName evidence="3">4Fe-4S Wbl-type domain-containing protein</fullName>
    </recommendedName>
</protein>
<evidence type="ECO:0000313" key="2">
    <source>
        <dbReference type="Proteomes" id="UP000189670"/>
    </source>
</evidence>
<proteinExistence type="predicted"/>
<comment type="caution">
    <text evidence="1">The sequence shown here is derived from an EMBL/GenBank/DDBJ whole genome shotgun (WGS) entry which is preliminary data.</text>
</comment>
<evidence type="ECO:0000313" key="1">
    <source>
        <dbReference type="EMBL" id="ETR70814.1"/>
    </source>
</evidence>
<accession>A0A1V1P7Q3</accession>